<dbReference type="Gene3D" id="1.10.420.10">
    <property type="entry name" value="Peroxidase, domain 2"/>
    <property type="match status" value="1"/>
</dbReference>
<feature type="disulfide bond" evidence="19">
    <location>
        <begin position="39"/>
        <end position="117"/>
    </location>
</feature>
<keyword evidence="13 19" id="KW-1015">Disulfide bond</keyword>
<name>W9QPL9_9ROSA</name>
<dbReference type="PROSITE" id="PS00435">
    <property type="entry name" value="PEROXIDASE_1"/>
    <property type="match status" value="1"/>
</dbReference>
<dbReference type="GO" id="GO:0020037">
    <property type="term" value="F:heme binding"/>
    <property type="evidence" value="ECO:0007669"/>
    <property type="project" value="UniProtKB-UniRule"/>
</dbReference>
<dbReference type="SUPFAM" id="SSF48113">
    <property type="entry name" value="Heme-dependent peroxidases"/>
    <property type="match status" value="1"/>
</dbReference>
<evidence type="ECO:0000256" key="4">
    <source>
        <dbReference type="ARBA" id="ARBA00012313"/>
    </source>
</evidence>
<feature type="disulfide bond" evidence="19">
    <location>
        <begin position="72"/>
        <end position="77"/>
    </location>
</feature>
<feature type="binding site" evidence="17">
    <location>
        <position position="80"/>
    </location>
    <ligand>
        <name>Ca(2+)</name>
        <dbReference type="ChEBI" id="CHEBI:29108"/>
        <label>1</label>
    </ligand>
</feature>
<evidence type="ECO:0000256" key="11">
    <source>
        <dbReference type="ARBA" id="ARBA00023002"/>
    </source>
</evidence>
<dbReference type="Pfam" id="PF00141">
    <property type="entry name" value="peroxidase"/>
    <property type="match status" value="1"/>
</dbReference>
<dbReference type="GO" id="GO:0005576">
    <property type="term" value="C:extracellular region"/>
    <property type="evidence" value="ECO:0007669"/>
    <property type="project" value="UniProtKB-SubCell"/>
</dbReference>
<comment type="subcellular location">
    <subcellularLocation>
        <location evidence="20">Secreted</location>
    </subcellularLocation>
</comment>
<evidence type="ECO:0000256" key="18">
    <source>
        <dbReference type="PIRSR" id="PIRSR600823-4"/>
    </source>
</evidence>
<evidence type="ECO:0000256" key="3">
    <source>
        <dbReference type="ARBA" id="ARBA00006873"/>
    </source>
</evidence>
<dbReference type="PRINTS" id="PR00461">
    <property type="entry name" value="PLPEROXIDASE"/>
</dbReference>
<evidence type="ECO:0000256" key="15">
    <source>
        <dbReference type="ARBA" id="ARBA00023324"/>
    </source>
</evidence>
<organism evidence="22 23">
    <name type="scientific">Morus notabilis</name>
    <dbReference type="NCBI Taxonomy" id="981085"/>
    <lineage>
        <taxon>Eukaryota</taxon>
        <taxon>Viridiplantae</taxon>
        <taxon>Streptophyta</taxon>
        <taxon>Embryophyta</taxon>
        <taxon>Tracheophyta</taxon>
        <taxon>Spermatophyta</taxon>
        <taxon>Magnoliopsida</taxon>
        <taxon>eudicotyledons</taxon>
        <taxon>Gunneridae</taxon>
        <taxon>Pentapetalae</taxon>
        <taxon>rosids</taxon>
        <taxon>fabids</taxon>
        <taxon>Rosales</taxon>
        <taxon>Moraceae</taxon>
        <taxon>Moreae</taxon>
        <taxon>Morus</taxon>
    </lineage>
</organism>
<feature type="domain" description="Plant heme peroxidase family profile" evidence="21">
    <location>
        <begin position="29"/>
        <end position="328"/>
    </location>
</feature>
<feature type="binding site" evidence="17">
    <location>
        <position position="76"/>
    </location>
    <ligand>
        <name>Ca(2+)</name>
        <dbReference type="ChEBI" id="CHEBI:29108"/>
        <label>1</label>
    </ligand>
</feature>
<feature type="binding site" evidence="17">
    <location>
        <position position="71"/>
    </location>
    <ligand>
        <name>Ca(2+)</name>
        <dbReference type="ChEBI" id="CHEBI:29108"/>
        <label>1</label>
    </ligand>
</feature>
<dbReference type="FunFam" id="1.10.520.10:FF:000001">
    <property type="entry name" value="Peroxidase"/>
    <property type="match status" value="1"/>
</dbReference>
<evidence type="ECO:0000256" key="2">
    <source>
        <dbReference type="ARBA" id="ARBA00002322"/>
    </source>
</evidence>
<evidence type="ECO:0000256" key="6">
    <source>
        <dbReference type="ARBA" id="ARBA00022559"/>
    </source>
</evidence>
<proteinExistence type="inferred from homology"/>
<dbReference type="AlphaFoldDB" id="W9QPL9"/>
<keyword evidence="6 20" id="KW-0575">Peroxidase</keyword>
<feature type="disulfide bond" evidence="19">
    <location>
        <begin position="123"/>
        <end position="324"/>
    </location>
</feature>
<evidence type="ECO:0000256" key="14">
    <source>
        <dbReference type="ARBA" id="ARBA00023180"/>
    </source>
</evidence>
<comment type="catalytic activity">
    <reaction evidence="1 20">
        <text>2 a phenolic donor + H2O2 = 2 a phenolic radical donor + 2 H2O</text>
        <dbReference type="Rhea" id="RHEA:56136"/>
        <dbReference type="ChEBI" id="CHEBI:15377"/>
        <dbReference type="ChEBI" id="CHEBI:16240"/>
        <dbReference type="ChEBI" id="CHEBI:139520"/>
        <dbReference type="ChEBI" id="CHEBI:139521"/>
        <dbReference type="EC" id="1.11.1.7"/>
    </reaction>
</comment>
<keyword evidence="10 17" id="KW-0106">Calcium</keyword>
<dbReference type="PROSITE" id="PS50873">
    <property type="entry name" value="PEROXIDASE_4"/>
    <property type="match status" value="1"/>
</dbReference>
<evidence type="ECO:0000256" key="20">
    <source>
        <dbReference type="RuleBase" id="RU362060"/>
    </source>
</evidence>
<dbReference type="InterPro" id="IPR000823">
    <property type="entry name" value="Peroxidase_pln"/>
</dbReference>
<evidence type="ECO:0000256" key="13">
    <source>
        <dbReference type="ARBA" id="ARBA00023157"/>
    </source>
</evidence>
<keyword evidence="14" id="KW-0325">Glycoprotein</keyword>
<comment type="cofactor">
    <cofactor evidence="17 20">
        <name>heme b</name>
        <dbReference type="ChEBI" id="CHEBI:60344"/>
    </cofactor>
    <text evidence="17 20">Binds 1 heme b (iron(II)-protoporphyrin IX) group per subunit.</text>
</comment>
<evidence type="ECO:0000256" key="5">
    <source>
        <dbReference type="ARBA" id="ARBA00022525"/>
    </source>
</evidence>
<keyword evidence="23" id="KW-1185">Reference proteome</keyword>
<reference evidence="23" key="1">
    <citation type="submission" date="2013-01" db="EMBL/GenBank/DDBJ databases">
        <title>Draft Genome Sequence of a Mulberry Tree, Morus notabilis C.K. Schneid.</title>
        <authorList>
            <person name="He N."/>
            <person name="Zhao S."/>
        </authorList>
    </citation>
    <scope>NUCLEOTIDE SEQUENCE</scope>
</reference>
<keyword evidence="15 20" id="KW-0376">Hydrogen peroxide</keyword>
<dbReference type="Proteomes" id="UP000030645">
    <property type="component" value="Unassembled WGS sequence"/>
</dbReference>
<feature type="active site" description="Proton acceptor" evidence="16">
    <location>
        <position position="70"/>
    </location>
</feature>
<evidence type="ECO:0000313" key="23">
    <source>
        <dbReference type="Proteomes" id="UP000030645"/>
    </source>
</evidence>
<dbReference type="GO" id="GO:0042744">
    <property type="term" value="P:hydrogen peroxide catabolic process"/>
    <property type="evidence" value="ECO:0007669"/>
    <property type="project" value="UniProtKB-KW"/>
</dbReference>
<evidence type="ECO:0000256" key="1">
    <source>
        <dbReference type="ARBA" id="ARBA00000189"/>
    </source>
</evidence>
<evidence type="ECO:0000256" key="8">
    <source>
        <dbReference type="ARBA" id="ARBA00022723"/>
    </source>
</evidence>
<evidence type="ECO:0000256" key="16">
    <source>
        <dbReference type="PIRSR" id="PIRSR600823-1"/>
    </source>
</evidence>
<accession>W9QPL9</accession>
<evidence type="ECO:0000256" key="17">
    <source>
        <dbReference type="PIRSR" id="PIRSR600823-3"/>
    </source>
</evidence>
<dbReference type="CDD" id="cd00693">
    <property type="entry name" value="secretory_peroxidase"/>
    <property type="match status" value="1"/>
</dbReference>
<keyword evidence="12 17" id="KW-0408">Iron</keyword>
<comment type="similarity">
    <text evidence="20">Belongs to the peroxidase family. Classical plant (class III) peroxidase subfamily.</text>
</comment>
<dbReference type="GO" id="GO:0046872">
    <property type="term" value="F:metal ion binding"/>
    <property type="evidence" value="ECO:0007669"/>
    <property type="project" value="UniProtKB-UniRule"/>
</dbReference>
<evidence type="ECO:0000256" key="10">
    <source>
        <dbReference type="ARBA" id="ARBA00022837"/>
    </source>
</evidence>
<feature type="disulfide bond" evidence="19">
    <location>
        <begin position="202"/>
        <end position="234"/>
    </location>
</feature>
<dbReference type="FunFam" id="1.10.420.10:FF:000008">
    <property type="entry name" value="Peroxidase"/>
    <property type="match status" value="1"/>
</dbReference>
<dbReference type="GO" id="GO:0140825">
    <property type="term" value="F:lactoperoxidase activity"/>
    <property type="evidence" value="ECO:0007669"/>
    <property type="project" value="UniProtKB-EC"/>
</dbReference>
<keyword evidence="5 20" id="KW-0964">Secreted</keyword>
<dbReference type="EC" id="1.11.1.7" evidence="4 20"/>
<comment type="cofactor">
    <cofactor evidence="17 20">
        <name>Ca(2+)</name>
        <dbReference type="ChEBI" id="CHEBI:29108"/>
    </cofactor>
    <text evidence="17 20">Binds 2 calcium ions per subunit.</text>
</comment>
<feature type="binding site" evidence="17">
    <location>
        <position position="254"/>
    </location>
    <ligand>
        <name>Ca(2+)</name>
        <dbReference type="ChEBI" id="CHEBI:29108"/>
        <label>2</label>
    </ligand>
</feature>
<feature type="signal peptide" evidence="20">
    <location>
        <begin position="1"/>
        <end position="27"/>
    </location>
</feature>
<feature type="binding site" description="axial binding residue" evidence="17">
    <location>
        <position position="195"/>
    </location>
    <ligand>
        <name>heme b</name>
        <dbReference type="ChEBI" id="CHEBI:60344"/>
    </ligand>
    <ligandPart>
        <name>Fe</name>
        <dbReference type="ChEBI" id="CHEBI:18248"/>
    </ligandPart>
</feature>
<comment type="similarity">
    <text evidence="3">Belongs to the peroxidase family. Ascorbate peroxidase subfamily.</text>
</comment>
<dbReference type="GO" id="GO:0006979">
    <property type="term" value="P:response to oxidative stress"/>
    <property type="evidence" value="ECO:0007669"/>
    <property type="project" value="UniProtKB-UniRule"/>
</dbReference>
<dbReference type="InterPro" id="IPR010255">
    <property type="entry name" value="Haem_peroxidase_sf"/>
</dbReference>
<dbReference type="PANTHER" id="PTHR31235">
    <property type="entry name" value="PEROXIDASE 25-RELATED"/>
    <property type="match status" value="1"/>
</dbReference>
<dbReference type="eggNOG" id="ENOG502QQVF">
    <property type="taxonomic scope" value="Eukaryota"/>
</dbReference>
<dbReference type="InterPro" id="IPR019793">
    <property type="entry name" value="Peroxidases_heam-ligand_BS"/>
</dbReference>
<evidence type="ECO:0000256" key="19">
    <source>
        <dbReference type="PIRSR" id="PIRSR600823-5"/>
    </source>
</evidence>
<comment type="function">
    <text evidence="2">Removal of H(2)O(2), oxidation of toxic reductants, biosynthesis and degradation of lignin, suberization, auxin catabolism, response to environmental stresses such as wounding, pathogen attack and oxidative stress. These functions might be dependent on each isozyme/isoform in each plant tissue.</text>
</comment>
<feature type="chain" id="PRO_5005151848" description="Peroxidase" evidence="20">
    <location>
        <begin position="28"/>
        <end position="388"/>
    </location>
</feature>
<dbReference type="InterPro" id="IPR002016">
    <property type="entry name" value="Haem_peroxidase"/>
</dbReference>
<feature type="site" description="Transition state stabilizer" evidence="18">
    <location>
        <position position="66"/>
    </location>
</feature>
<dbReference type="PRINTS" id="PR00458">
    <property type="entry name" value="PEROXIDASE"/>
</dbReference>
<protein>
    <recommendedName>
        <fullName evidence="4 20">Peroxidase</fullName>
        <ecNumber evidence="4 20">1.11.1.7</ecNumber>
    </recommendedName>
</protein>
<keyword evidence="7 20" id="KW-0349">Heme</keyword>
<gene>
    <name evidence="22" type="ORF">L484_014825</name>
</gene>
<sequence length="388" mass="42554">MAFAKLLLCFLFKLVPLLFVLHHGASAHGLKVGFYAKTCPRAEAVVKEIMVETLKVAPSLAGPLNRLHFHDCFVRGCEGSVLLNSPTGQAEKNAAPNSGLRGFQIIDKVKTALEKECPGVVSCADILAIVARDSVVAMSGPYWEVETGRRDGRVSNITEALQNLLSPLSNITVLKAGFARRGLSVKDLVVLSGGHTIGTSRCSAFGNRLYNFTGKGDTDPTLDPEYIEQLKLKCKTGDQNSHVEMDPGSFKIFDVNYYTLISKRRGLFQSDAALLDDAETRAYVLSHANTYGTSSFFKDFRVSMVNMGKIGALTGTEGEVRKVCTKKFVVDHLVRQIRYSEDGTVIKQKYFEDPGGTTFQSCEPHLREPNSIARYKPFEVLGSNVKSV</sequence>
<feature type="binding site" evidence="17">
    <location>
        <position position="246"/>
    </location>
    <ligand>
        <name>Ca(2+)</name>
        <dbReference type="ChEBI" id="CHEBI:29108"/>
        <label>2</label>
    </ligand>
</feature>
<evidence type="ECO:0000256" key="12">
    <source>
        <dbReference type="ARBA" id="ARBA00023004"/>
    </source>
</evidence>
<dbReference type="STRING" id="981085.W9QPL9"/>
<dbReference type="InterPro" id="IPR033905">
    <property type="entry name" value="Secretory_peroxidase"/>
</dbReference>
<evidence type="ECO:0000256" key="7">
    <source>
        <dbReference type="ARBA" id="ARBA00022617"/>
    </source>
</evidence>
<feature type="binding site" evidence="17">
    <location>
        <position position="74"/>
    </location>
    <ligand>
        <name>Ca(2+)</name>
        <dbReference type="ChEBI" id="CHEBI:29108"/>
        <label>1</label>
    </ligand>
</feature>
<dbReference type="EMBL" id="KE343506">
    <property type="protein sequence ID" value="EXB31398.1"/>
    <property type="molecule type" value="Genomic_DNA"/>
</dbReference>
<evidence type="ECO:0000313" key="22">
    <source>
        <dbReference type="EMBL" id="EXB31398.1"/>
    </source>
</evidence>
<feature type="binding site" evidence="17">
    <location>
        <position position="196"/>
    </location>
    <ligand>
        <name>Ca(2+)</name>
        <dbReference type="ChEBI" id="CHEBI:29108"/>
        <label>2</label>
    </ligand>
</feature>
<keyword evidence="11 20" id="KW-0560">Oxidoreductase</keyword>
<keyword evidence="9 20" id="KW-0732">Signal</keyword>
<keyword evidence="8 17" id="KW-0479">Metal-binding</keyword>
<evidence type="ECO:0000259" key="21">
    <source>
        <dbReference type="PROSITE" id="PS50873"/>
    </source>
</evidence>
<feature type="binding site" evidence="17">
    <location>
        <position position="91"/>
    </location>
    <ligand>
        <name>Ca(2+)</name>
        <dbReference type="ChEBI" id="CHEBI:29108"/>
        <label>1</label>
    </ligand>
</feature>
<dbReference type="Gene3D" id="1.10.520.10">
    <property type="match status" value="1"/>
</dbReference>
<evidence type="ECO:0000256" key="9">
    <source>
        <dbReference type="ARBA" id="ARBA00022729"/>
    </source>
</evidence>